<evidence type="ECO:0000259" key="8">
    <source>
        <dbReference type="Pfam" id="PF01416"/>
    </source>
</evidence>
<dbReference type="InterPro" id="IPR041708">
    <property type="entry name" value="PUS1/PUS2-like"/>
</dbReference>
<dbReference type="EMBL" id="MCGE01000034">
    <property type="protein sequence ID" value="ORZ07659.1"/>
    <property type="molecule type" value="Genomic_DNA"/>
</dbReference>
<dbReference type="AlphaFoldDB" id="A0A1X2I250"/>
<dbReference type="CDD" id="cd02568">
    <property type="entry name" value="PseudoU_synth_PUS1_PUS2"/>
    <property type="match status" value="1"/>
</dbReference>
<feature type="compositionally biased region" description="Low complexity" evidence="7">
    <location>
        <begin position="486"/>
        <end position="495"/>
    </location>
</feature>
<evidence type="ECO:0000313" key="9">
    <source>
        <dbReference type="EMBL" id="ORZ07659.1"/>
    </source>
</evidence>
<feature type="active site" description="Nucleophile" evidence="5">
    <location>
        <position position="170"/>
    </location>
</feature>
<feature type="domain" description="Pseudouridine synthase I TruA alpha/beta" evidence="8">
    <location>
        <begin position="295"/>
        <end position="400"/>
    </location>
</feature>
<evidence type="ECO:0000256" key="4">
    <source>
        <dbReference type="ARBA" id="ARBA00036943"/>
    </source>
</evidence>
<dbReference type="PANTHER" id="PTHR11142">
    <property type="entry name" value="PSEUDOURIDYLATE SYNTHASE"/>
    <property type="match status" value="1"/>
</dbReference>
<dbReference type="GO" id="GO:0031120">
    <property type="term" value="P:snRNA pseudouridine synthesis"/>
    <property type="evidence" value="ECO:0007669"/>
    <property type="project" value="EnsemblFungi"/>
</dbReference>
<feature type="compositionally biased region" description="Polar residues" evidence="7">
    <location>
        <begin position="1"/>
        <end position="12"/>
    </location>
</feature>
<evidence type="ECO:0000256" key="2">
    <source>
        <dbReference type="ARBA" id="ARBA00022694"/>
    </source>
</evidence>
<reference evidence="9 10" key="1">
    <citation type="submission" date="2016-07" db="EMBL/GenBank/DDBJ databases">
        <title>Pervasive Adenine N6-methylation of Active Genes in Fungi.</title>
        <authorList>
            <consortium name="DOE Joint Genome Institute"/>
            <person name="Mondo S.J."/>
            <person name="Dannebaum R.O."/>
            <person name="Kuo R.C."/>
            <person name="Labutti K."/>
            <person name="Haridas S."/>
            <person name="Kuo A."/>
            <person name="Salamov A."/>
            <person name="Ahrendt S.R."/>
            <person name="Lipzen A."/>
            <person name="Sullivan W."/>
            <person name="Andreopoulos W.B."/>
            <person name="Clum A."/>
            <person name="Lindquist E."/>
            <person name="Daum C."/>
            <person name="Ramamoorthy G.K."/>
            <person name="Gryganskyi A."/>
            <person name="Culley D."/>
            <person name="Magnuson J.K."/>
            <person name="James T.Y."/>
            <person name="O'Malley M.A."/>
            <person name="Stajich J.E."/>
            <person name="Spatafora J.W."/>
            <person name="Visel A."/>
            <person name="Grigoriev I.V."/>
        </authorList>
    </citation>
    <scope>NUCLEOTIDE SEQUENCE [LARGE SCALE GENOMIC DNA]</scope>
    <source>
        <strain evidence="9 10">NRRL 1336</strain>
    </source>
</reference>
<comment type="catalytic activity">
    <reaction evidence="4">
        <text>a uridine in tRNA = a pseudouridine in tRNA</text>
        <dbReference type="Rhea" id="RHEA:54572"/>
        <dbReference type="Rhea" id="RHEA-COMP:13339"/>
        <dbReference type="Rhea" id="RHEA-COMP:13934"/>
        <dbReference type="ChEBI" id="CHEBI:65314"/>
        <dbReference type="ChEBI" id="CHEBI:65315"/>
    </reaction>
</comment>
<feature type="binding site" evidence="6">
    <location>
        <position position="228"/>
    </location>
    <ligand>
        <name>substrate</name>
    </ligand>
</feature>
<dbReference type="Proteomes" id="UP000193560">
    <property type="component" value="Unassembled WGS sequence"/>
</dbReference>
<dbReference type="Gene3D" id="3.30.70.660">
    <property type="entry name" value="Pseudouridine synthase I, catalytic domain, C-terminal subdomain"/>
    <property type="match status" value="1"/>
</dbReference>
<evidence type="ECO:0000256" key="1">
    <source>
        <dbReference type="ARBA" id="ARBA00009375"/>
    </source>
</evidence>
<evidence type="ECO:0000313" key="10">
    <source>
        <dbReference type="Proteomes" id="UP000193560"/>
    </source>
</evidence>
<keyword evidence="3" id="KW-0413">Isomerase</keyword>
<evidence type="ECO:0000256" key="5">
    <source>
        <dbReference type="PIRSR" id="PIRSR641708-1"/>
    </source>
</evidence>
<dbReference type="FunFam" id="3.30.70.580:FF:000002">
    <property type="entry name" value="tRNA pseudouridine synthase"/>
    <property type="match status" value="1"/>
</dbReference>
<comment type="similarity">
    <text evidence="1">Belongs to the tRNA pseudouridine synthase TruA family.</text>
</comment>
<organism evidence="9 10">
    <name type="scientific">Absidia repens</name>
    <dbReference type="NCBI Taxonomy" id="90262"/>
    <lineage>
        <taxon>Eukaryota</taxon>
        <taxon>Fungi</taxon>
        <taxon>Fungi incertae sedis</taxon>
        <taxon>Mucoromycota</taxon>
        <taxon>Mucoromycotina</taxon>
        <taxon>Mucoromycetes</taxon>
        <taxon>Mucorales</taxon>
        <taxon>Cunninghamellaceae</taxon>
        <taxon>Absidia</taxon>
    </lineage>
</organism>
<gene>
    <name evidence="9" type="ORF">BCR42DRAFT_383346</name>
</gene>
<dbReference type="InterPro" id="IPR001406">
    <property type="entry name" value="PsdUridine_synth_TruA"/>
</dbReference>
<dbReference type="GO" id="GO:0003723">
    <property type="term" value="F:RNA binding"/>
    <property type="evidence" value="ECO:0007669"/>
    <property type="project" value="InterPro"/>
</dbReference>
<sequence>MGSILSKSSKTDNPAVGTKRPRSEADDETTTTTTVITEESTSTTADNDDSAAGTTHTTTTTTSKKRYKTAKDRKAHFEKERTWKEAKVEEKQTETRPPNTSADKEPRYPKRKVALLVGFCGTGYQGMQFNPGATTIEGELFNALVKAQAISKANSDSPKKIHWVRTARTDKGVHAAGNVVSLKMQFPHSDQVMLETINQHLPEQIRVWAITDVIRSFHAKTNCDSRVYEYLLPSYAFSAPIAKILRDEPMNESDMKIMSNDSTIVKYVARTTDEEIKEKEAYRITPEQMNTFRQALSLFKGTHNFHNYTVGRQFNDKSNNRYIIDITVGEPIYIDDVEWISVKLHGQSFMLHQIRKMISMAVLIVRSGTPLSLIEDSFESTKINIPKAPALGLLLERPVFESYNNRLNEKRQQKSHSRLEFDSCQDTIDEFKKKWVYSKMFEAEREERGFDTFLTSVDNSFTDDFKYLNPEGVIPEECIVMTKHSQQQQQQQQQQESRTNED</sequence>
<feature type="region of interest" description="Disordered" evidence="7">
    <location>
        <begin position="1"/>
        <end position="106"/>
    </location>
</feature>
<evidence type="ECO:0000256" key="6">
    <source>
        <dbReference type="PIRSR" id="PIRSR641708-2"/>
    </source>
</evidence>
<keyword evidence="2" id="KW-0819">tRNA processing</keyword>
<feature type="compositionally biased region" description="Basic and acidic residues" evidence="7">
    <location>
        <begin position="69"/>
        <end position="94"/>
    </location>
</feature>
<protein>
    <submittedName>
        <fullName evidence="9">Pseudouridine synthase</fullName>
    </submittedName>
</protein>
<comment type="caution">
    <text evidence="9">The sequence shown here is derived from an EMBL/GenBank/DDBJ whole genome shotgun (WGS) entry which is preliminary data.</text>
</comment>
<dbReference type="Pfam" id="PF01416">
    <property type="entry name" value="PseudoU_synth_1"/>
    <property type="match status" value="1"/>
</dbReference>
<dbReference type="PANTHER" id="PTHR11142:SF4">
    <property type="entry name" value="PSEUDOURIDYLATE SYNTHASE 1 HOMOLOG"/>
    <property type="match status" value="1"/>
</dbReference>
<dbReference type="InterPro" id="IPR020095">
    <property type="entry name" value="PsdUridine_synth_TruA_C"/>
</dbReference>
<proteinExistence type="inferred from homology"/>
<dbReference type="Gene3D" id="3.30.70.580">
    <property type="entry name" value="Pseudouridine synthase I, catalytic domain, N-terminal subdomain"/>
    <property type="match status" value="1"/>
</dbReference>
<dbReference type="STRING" id="90262.A0A1X2I250"/>
<dbReference type="GO" id="GO:0009982">
    <property type="term" value="F:pseudouridine synthase activity"/>
    <property type="evidence" value="ECO:0007669"/>
    <property type="project" value="EnsemblFungi"/>
</dbReference>
<accession>A0A1X2I250</accession>
<name>A0A1X2I250_9FUNG</name>
<evidence type="ECO:0000256" key="3">
    <source>
        <dbReference type="ARBA" id="ARBA00023235"/>
    </source>
</evidence>
<dbReference type="OrthoDB" id="10256309at2759"/>
<evidence type="ECO:0000256" key="7">
    <source>
        <dbReference type="SAM" id="MobiDB-lite"/>
    </source>
</evidence>
<keyword evidence="10" id="KW-1185">Reference proteome</keyword>
<dbReference type="GO" id="GO:1990481">
    <property type="term" value="P:mRNA pseudouridine synthesis"/>
    <property type="evidence" value="ECO:0007669"/>
    <property type="project" value="EnsemblFungi"/>
</dbReference>
<dbReference type="GO" id="GO:0005634">
    <property type="term" value="C:nucleus"/>
    <property type="evidence" value="ECO:0007669"/>
    <property type="project" value="EnsemblFungi"/>
</dbReference>
<dbReference type="InterPro" id="IPR020103">
    <property type="entry name" value="PsdUridine_synth_cat_dom_sf"/>
</dbReference>
<dbReference type="NCBIfam" id="TIGR00071">
    <property type="entry name" value="hisT_truA"/>
    <property type="match status" value="1"/>
</dbReference>
<feature type="region of interest" description="Disordered" evidence="7">
    <location>
        <begin position="482"/>
        <end position="502"/>
    </location>
</feature>
<dbReference type="GO" id="GO:0031119">
    <property type="term" value="P:tRNA pseudouridine synthesis"/>
    <property type="evidence" value="ECO:0007669"/>
    <property type="project" value="EnsemblFungi"/>
</dbReference>
<feature type="compositionally biased region" description="Low complexity" evidence="7">
    <location>
        <begin position="30"/>
        <end position="44"/>
    </location>
</feature>
<dbReference type="InterPro" id="IPR020097">
    <property type="entry name" value="PsdUridine_synth_TruA_a/b_dom"/>
</dbReference>
<dbReference type="InterPro" id="IPR020094">
    <property type="entry name" value="TruA/RsuA/RluB/E/F_N"/>
</dbReference>
<dbReference type="SUPFAM" id="SSF55120">
    <property type="entry name" value="Pseudouridine synthase"/>
    <property type="match status" value="1"/>
</dbReference>